<dbReference type="Pfam" id="PF02182">
    <property type="entry name" value="SAD_SRA"/>
    <property type="match status" value="1"/>
</dbReference>
<feature type="compositionally biased region" description="Acidic residues" evidence="3">
    <location>
        <begin position="190"/>
        <end position="202"/>
    </location>
</feature>
<protein>
    <recommendedName>
        <fullName evidence="4">YDG domain-containing protein</fullName>
    </recommendedName>
</protein>
<dbReference type="OrthoDB" id="2270193at2759"/>
<evidence type="ECO:0000256" key="2">
    <source>
        <dbReference type="PROSITE-ProRule" id="PRU00358"/>
    </source>
</evidence>
<comment type="caution">
    <text evidence="5">The sequence shown here is derived from an EMBL/GenBank/DDBJ whole genome shotgun (WGS) entry which is preliminary data.</text>
</comment>
<evidence type="ECO:0000313" key="6">
    <source>
        <dbReference type="Proteomes" id="UP000559256"/>
    </source>
</evidence>
<proteinExistence type="predicted"/>
<dbReference type="SUPFAM" id="SSF88697">
    <property type="entry name" value="PUA domain-like"/>
    <property type="match status" value="1"/>
</dbReference>
<keyword evidence="1 2" id="KW-0539">Nucleus</keyword>
<dbReference type="PROSITE" id="PS51015">
    <property type="entry name" value="YDG"/>
    <property type="match status" value="1"/>
</dbReference>
<feature type="domain" description="YDG" evidence="4">
    <location>
        <begin position="7"/>
        <end position="163"/>
    </location>
</feature>
<feature type="region of interest" description="Disordered" evidence="3">
    <location>
        <begin position="231"/>
        <end position="325"/>
    </location>
</feature>
<keyword evidence="6" id="KW-1185">Reference proteome</keyword>
<dbReference type="Gene3D" id="2.30.280.10">
    <property type="entry name" value="SRA-YDG"/>
    <property type="match status" value="1"/>
</dbReference>
<feature type="compositionally biased region" description="Polar residues" evidence="3">
    <location>
        <begin position="294"/>
        <end position="304"/>
    </location>
</feature>
<name>A0A8H5FY77_9AGAR</name>
<evidence type="ECO:0000256" key="3">
    <source>
        <dbReference type="SAM" id="MobiDB-lite"/>
    </source>
</evidence>
<comment type="subcellular location">
    <subcellularLocation>
        <location evidence="2">Nucleus</location>
    </subcellularLocation>
</comment>
<dbReference type="AlphaFoldDB" id="A0A8H5FY77"/>
<organism evidence="5 6">
    <name type="scientific">Tetrapyrgos nigripes</name>
    <dbReference type="NCBI Taxonomy" id="182062"/>
    <lineage>
        <taxon>Eukaryota</taxon>
        <taxon>Fungi</taxon>
        <taxon>Dikarya</taxon>
        <taxon>Basidiomycota</taxon>
        <taxon>Agaricomycotina</taxon>
        <taxon>Agaricomycetes</taxon>
        <taxon>Agaricomycetidae</taxon>
        <taxon>Agaricales</taxon>
        <taxon>Marasmiineae</taxon>
        <taxon>Marasmiaceae</taxon>
        <taxon>Tetrapyrgos</taxon>
    </lineage>
</organism>
<evidence type="ECO:0000259" key="4">
    <source>
        <dbReference type="PROSITE" id="PS51015"/>
    </source>
</evidence>
<feature type="compositionally biased region" description="Low complexity" evidence="3">
    <location>
        <begin position="177"/>
        <end position="189"/>
    </location>
</feature>
<accession>A0A8H5FY77</accession>
<dbReference type="InterPro" id="IPR015947">
    <property type="entry name" value="PUA-like_sf"/>
</dbReference>
<gene>
    <name evidence="5" type="ORF">D9758_008783</name>
</gene>
<dbReference type="GO" id="GO:0061630">
    <property type="term" value="F:ubiquitin protein ligase activity"/>
    <property type="evidence" value="ECO:0007669"/>
    <property type="project" value="TreeGrafter"/>
</dbReference>
<dbReference type="InterPro" id="IPR036987">
    <property type="entry name" value="SRA-YDG_sf"/>
</dbReference>
<dbReference type="PANTHER" id="PTHR14140">
    <property type="entry name" value="E3 UBIQUITIN-PROTEIN LIGASE UHRF-RELATED"/>
    <property type="match status" value="1"/>
</dbReference>
<feature type="region of interest" description="Disordered" evidence="3">
    <location>
        <begin position="168"/>
        <end position="202"/>
    </location>
</feature>
<evidence type="ECO:0000313" key="5">
    <source>
        <dbReference type="EMBL" id="KAF5353112.1"/>
    </source>
</evidence>
<dbReference type="InterPro" id="IPR045134">
    <property type="entry name" value="UHRF1/2-like"/>
</dbReference>
<dbReference type="InterPro" id="IPR003105">
    <property type="entry name" value="SRA_YDG"/>
</dbReference>
<dbReference type="EMBL" id="JAACJM010000064">
    <property type="protein sequence ID" value="KAF5353112.1"/>
    <property type="molecule type" value="Genomic_DNA"/>
</dbReference>
<sequence length="325" mass="36128">MVAVQYGHIEQYPVGSTFVDRQELYNSGVHPALRGGIAWPGGGLFAKACSIVVRPGEYGDDKDRGDALWYTGAGGRPEKGKLQEDQKWDWHSGNRNLQKSRVERQLVRLIRGAPTNKAARGSLNSFLYPEQGFRYDGLYQVTKIRTKKSIHSNHKICAFKLKRVKDQAPAPYPPPIGLGDDLSDSNNSEGGDDSEFEDEQDEIEEMQDVLVSSPVTSTALHQHLNQMRFRSTSVGGARGSAQAFSSKSLQRRSMEGQPSSSASGSGGPIRTLQKSSPRFSPYESTWHGFDPYKNETSQQKQWRNARNAAEKDKLNGLPRISRKKS</sequence>
<dbReference type="GO" id="GO:0005634">
    <property type="term" value="C:nucleus"/>
    <property type="evidence" value="ECO:0007669"/>
    <property type="project" value="UniProtKB-SubCell"/>
</dbReference>
<dbReference type="Proteomes" id="UP000559256">
    <property type="component" value="Unassembled WGS sequence"/>
</dbReference>
<dbReference type="GO" id="GO:0044027">
    <property type="term" value="P:negative regulation of gene expression via chromosomal CpG island methylation"/>
    <property type="evidence" value="ECO:0007669"/>
    <property type="project" value="TreeGrafter"/>
</dbReference>
<evidence type="ECO:0000256" key="1">
    <source>
        <dbReference type="ARBA" id="ARBA00023242"/>
    </source>
</evidence>
<reference evidence="5 6" key="1">
    <citation type="journal article" date="2020" name="ISME J.">
        <title>Uncovering the hidden diversity of litter-decomposition mechanisms in mushroom-forming fungi.</title>
        <authorList>
            <person name="Floudas D."/>
            <person name="Bentzer J."/>
            <person name="Ahren D."/>
            <person name="Johansson T."/>
            <person name="Persson P."/>
            <person name="Tunlid A."/>
        </authorList>
    </citation>
    <scope>NUCLEOTIDE SEQUENCE [LARGE SCALE GENOMIC DNA]</scope>
    <source>
        <strain evidence="5 6">CBS 291.85</strain>
    </source>
</reference>
<dbReference type="GO" id="GO:0016567">
    <property type="term" value="P:protein ubiquitination"/>
    <property type="evidence" value="ECO:0007669"/>
    <property type="project" value="TreeGrafter"/>
</dbReference>
<dbReference type="PANTHER" id="PTHR14140:SF27">
    <property type="entry name" value="OS04G0289800 PROTEIN"/>
    <property type="match status" value="1"/>
</dbReference>
<dbReference type="SMART" id="SM00466">
    <property type="entry name" value="SRA"/>
    <property type="match status" value="1"/>
</dbReference>